<protein>
    <submittedName>
        <fullName evidence="2">LURP-one-related domain-containing protein</fullName>
    </submittedName>
</protein>
<dbReference type="Gene3D" id="2.40.160.200">
    <property type="entry name" value="LURP1-related"/>
    <property type="match status" value="1"/>
</dbReference>
<comment type="caution">
    <text evidence="2">The sequence shown here is derived from an EMBL/GenBank/DDBJ whole genome shotgun (WGS) entry which is preliminary data.</text>
</comment>
<name>A0AAD4MWP3_9BILA</name>
<dbReference type="InterPro" id="IPR007612">
    <property type="entry name" value="LOR"/>
</dbReference>
<evidence type="ECO:0000313" key="3">
    <source>
        <dbReference type="Proteomes" id="UP001201812"/>
    </source>
</evidence>
<comment type="similarity">
    <text evidence="1">Belongs to the LOR family.</text>
</comment>
<dbReference type="InterPro" id="IPR038595">
    <property type="entry name" value="LOR_sf"/>
</dbReference>
<gene>
    <name evidence="2" type="ORF">DdX_12645</name>
</gene>
<evidence type="ECO:0000313" key="2">
    <source>
        <dbReference type="EMBL" id="KAI1707056.1"/>
    </source>
</evidence>
<evidence type="ECO:0000256" key="1">
    <source>
        <dbReference type="ARBA" id="ARBA00005437"/>
    </source>
</evidence>
<dbReference type="Pfam" id="PF04525">
    <property type="entry name" value="LOR"/>
    <property type="match status" value="1"/>
</dbReference>
<dbReference type="InterPro" id="IPR025659">
    <property type="entry name" value="Tubby-like_C"/>
</dbReference>
<keyword evidence="3" id="KW-1185">Reference proteome</keyword>
<sequence>MESDEVPLVTEPKQSYPPGKVFDFATTWCLKQVVFWSDMVIKDAWGNEVFKAESKWSFARQLDFMDLRNGEKVAHIKQQLMSALPKFDIVVDGNHFASVKMEWALKPKFTITPGKAERYSVNSLGIDGPITIQGDSSWLTRNYEFRCGDRIIAKVHRPFLVATDTYNVDIEPGMDVIFILACCIVIDKSTTNT</sequence>
<proteinExistence type="inferred from homology"/>
<dbReference type="Proteomes" id="UP001201812">
    <property type="component" value="Unassembled WGS sequence"/>
</dbReference>
<accession>A0AAD4MWP3</accession>
<reference evidence="2" key="1">
    <citation type="submission" date="2022-01" db="EMBL/GenBank/DDBJ databases">
        <title>Genome Sequence Resource for Two Populations of Ditylenchus destructor, the Migratory Endoparasitic Phytonematode.</title>
        <authorList>
            <person name="Zhang H."/>
            <person name="Lin R."/>
            <person name="Xie B."/>
        </authorList>
    </citation>
    <scope>NUCLEOTIDE SEQUENCE</scope>
    <source>
        <strain evidence="2">BazhouSP</strain>
    </source>
</reference>
<dbReference type="EMBL" id="JAKKPZ010000043">
    <property type="protein sequence ID" value="KAI1707056.1"/>
    <property type="molecule type" value="Genomic_DNA"/>
</dbReference>
<dbReference type="SUPFAM" id="SSF54518">
    <property type="entry name" value="Tubby C-terminal domain-like"/>
    <property type="match status" value="1"/>
</dbReference>
<organism evidence="2 3">
    <name type="scientific">Ditylenchus destructor</name>
    <dbReference type="NCBI Taxonomy" id="166010"/>
    <lineage>
        <taxon>Eukaryota</taxon>
        <taxon>Metazoa</taxon>
        <taxon>Ecdysozoa</taxon>
        <taxon>Nematoda</taxon>
        <taxon>Chromadorea</taxon>
        <taxon>Rhabditida</taxon>
        <taxon>Tylenchina</taxon>
        <taxon>Tylenchomorpha</taxon>
        <taxon>Sphaerularioidea</taxon>
        <taxon>Anguinidae</taxon>
        <taxon>Anguininae</taxon>
        <taxon>Ditylenchus</taxon>
    </lineage>
</organism>
<dbReference type="AlphaFoldDB" id="A0AAD4MWP3"/>